<dbReference type="RefSeq" id="WP_150739813.1">
    <property type="nucleotide sequence ID" value="NZ_CABPSP010000013.1"/>
</dbReference>
<dbReference type="PANTHER" id="PTHR33841">
    <property type="entry name" value="DNA METHYLTRANSFERASE YEEA-RELATED"/>
    <property type="match status" value="1"/>
</dbReference>
<evidence type="ECO:0000256" key="1">
    <source>
        <dbReference type="ARBA" id="ARBA00011900"/>
    </source>
</evidence>
<dbReference type="Proteomes" id="UP000383122">
    <property type="component" value="Unassembled WGS sequence"/>
</dbReference>
<dbReference type="EC" id="2.1.1.72" evidence="1"/>
<keyword evidence="8" id="KW-1185">Reference proteome</keyword>
<dbReference type="Gene3D" id="3.40.50.150">
    <property type="entry name" value="Vaccinia Virus protein VP39"/>
    <property type="match status" value="2"/>
</dbReference>
<accession>A0A5E5ADJ2</accession>
<dbReference type="InterPro" id="IPR029063">
    <property type="entry name" value="SAM-dependent_MTases_sf"/>
</dbReference>
<dbReference type="PANTHER" id="PTHR33841:SF1">
    <property type="entry name" value="DNA METHYLTRANSFERASE A"/>
    <property type="match status" value="1"/>
</dbReference>
<dbReference type="EMBL" id="CABPSP010000013">
    <property type="protein sequence ID" value="VVE71669.1"/>
    <property type="molecule type" value="Genomic_DNA"/>
</dbReference>
<reference evidence="7 8" key="1">
    <citation type="submission" date="2019-08" db="EMBL/GenBank/DDBJ databases">
        <authorList>
            <person name="Peeters C."/>
        </authorList>
    </citation>
    <scope>NUCLEOTIDE SEQUENCE [LARGE SCALE GENOMIC DNA]</scope>
    <source>
        <strain evidence="7 8">LMG 31117</strain>
    </source>
</reference>
<evidence type="ECO:0000256" key="3">
    <source>
        <dbReference type="ARBA" id="ARBA00022679"/>
    </source>
</evidence>
<dbReference type="GO" id="GO:0006304">
    <property type="term" value="P:DNA modification"/>
    <property type="evidence" value="ECO:0007669"/>
    <property type="project" value="InterPro"/>
</dbReference>
<gene>
    <name evidence="7" type="ORF">PAN31117_04132</name>
</gene>
<dbReference type="OrthoDB" id="9784823at2"/>
<dbReference type="GO" id="GO:0009007">
    <property type="term" value="F:site-specific DNA-methyltransferase (adenine-specific) activity"/>
    <property type="evidence" value="ECO:0007669"/>
    <property type="project" value="UniProtKB-EC"/>
</dbReference>
<dbReference type="SUPFAM" id="SSF53335">
    <property type="entry name" value="S-adenosyl-L-methionine-dependent methyltransferases"/>
    <property type="match status" value="1"/>
</dbReference>
<protein>
    <recommendedName>
        <fullName evidence="1">site-specific DNA-methyltransferase (adenine-specific)</fullName>
        <ecNumber evidence="1">2.1.1.72</ecNumber>
    </recommendedName>
</protein>
<evidence type="ECO:0000259" key="6">
    <source>
        <dbReference type="Pfam" id="PF07669"/>
    </source>
</evidence>
<name>A0A5E5ADJ2_9BURK</name>
<dbReference type="PRINTS" id="PR00507">
    <property type="entry name" value="N12N6MTFRASE"/>
</dbReference>
<keyword evidence="3 7" id="KW-0808">Transferase</keyword>
<dbReference type="InterPro" id="IPR011639">
    <property type="entry name" value="MethylTrfase_TaqI-like_dom"/>
</dbReference>
<dbReference type="Pfam" id="PF07669">
    <property type="entry name" value="Eco57I"/>
    <property type="match status" value="1"/>
</dbReference>
<evidence type="ECO:0000256" key="2">
    <source>
        <dbReference type="ARBA" id="ARBA00022603"/>
    </source>
</evidence>
<sequence length="1665" mass="183645">MTRRNSTRQAHQLAYRAIRIEGGLIPADELTRLTLLADPKATEQMESHYRIAKGLKLRDEIARDFKIALNLWQDFQVLRRRQDVQPHEVTVREWLMPLMRDVLHFHDAARCPSIEQAGHQYNVGHAGGGGRVPLVFAGFDQLLDTAAERFGESNPDTGRTRRRSPFMLAQEALNASDTSLWALVSNGLSLRILRDNPSLTRPAYIEVDLEAILTEELLADFSALWLLAHASRFGSPEAPPTDCPWERWRSAGQLAGVTVRGKLRDQVANALRALGTGFLSHPANGALRAALQSAESGYDRQAFFEELLRLVYRLIFLATVEDRRDRSTGERLVFVPDASDEVKARYLASYSLTWLRERAVRRSQHDRHVDLWQALVITLGGLARGEAALGLPALGGLFDADQCPYLDAAKLENRYLLAAVFELGWFRVDGSLSRVNYRDMGPEELGSVYESLLELVPDLQGLAHPGTARLAFVGDDAADASTKGNTRKLTGSYYTPDSLVQELIKSALEPVIAQTVKANPQRPVNALLELTICDPACGSGHFLLSAARRLADEVAMHRAAAEREGGAPTPADYRHALRDVVSHCIYGVDKNPMAIQLAKTALWLEAYSPDRPLSFVDHHLRVGDALLGVLDPKVLEQGIPDDAYAALSGDDKAVASALKKQNKADLKSWRAIAGGDLLTQAGLAVQALSVETLDDDTPEHLAAKRLAWAAADAAAHRSTFARLADTYVAAFLAPKLSDAGSSIPLSGYLWGVLSGQPPNVKVEDSTQALCRQHGVFHWWLAFPKVAAQGGFSVMLGNPPWERIKLQEEEFFATRSPLVAEARNKAERAQRIEWLREGVLLHRVNPDLERAEGLTPPNQAEIALYDSFISARRGAEAASLYAHDSRRYPLTGVGDVNTYALFAETFLQATAPTGRAGFIVPTGIATDDSTKAYFERLAVGGFLRSLLCLENEEFVFPSVHHSFRFALLTLGGSPSREPATLVFFARQPEQIHDARRQFHLTPEEFELINPNTRTCPVFRSERDAELTKKLYGAAPVLIKDASTDEAGQLRPEVNPWGIAFQTMFHMSGDSGLFRDTSAYESQVRRLPLYEAKMIHQFDPRWATYVDASSGKAGEVETADVSSAQKADPAFTVRPRYWVDEHEVLARIARVPTRVSRSWLALRSAQEVAQQEVVDAALNDLLRALAQWVAGELFLRIAGEPPLTAGWSPTQAQHHIGPTEVQLRARFARLNEVLRCEGITTRKALSEFPKWAVQNADARLADEELASLAEVTSVAELTNSLRELLDSWMDSRSPRWLIGFRNIARSTDERSFIASAIPRVGVGHSMPLISTEKTAPICAILLGLIGSMTFDYIVRQKLGGTNMTFGYVKQFPVPTPDTFTPAALSYIVPRVLELTYTANDLGTWAADLVTFDSRPVLERSKPFAWIPERRAQLRAELDAYFARLYGLTRDELRYILDPADVMGPDYPSETFRVLKESELRSFGEYRTQRLVLEAWDRQSAMPSQNAPAIPAVPAQYSEQGVIRNAEEAKLAGLVVALVEHMPDGCSVTELQSLIARSAAATQYLEPADGQLLESQMGTHGASNAAQLLDRVLPIVQRLEAISVLVRQTHGLKSSFKRGGGMLPGDVIQLAEHTNIAQLLLTAESRRLAAEGAATDGGTATPRSTGTR</sequence>
<comment type="catalytic activity">
    <reaction evidence="5">
        <text>a 2'-deoxyadenosine in DNA + S-adenosyl-L-methionine = an N(6)-methyl-2'-deoxyadenosine in DNA + S-adenosyl-L-homocysteine + H(+)</text>
        <dbReference type="Rhea" id="RHEA:15197"/>
        <dbReference type="Rhea" id="RHEA-COMP:12418"/>
        <dbReference type="Rhea" id="RHEA-COMP:12419"/>
        <dbReference type="ChEBI" id="CHEBI:15378"/>
        <dbReference type="ChEBI" id="CHEBI:57856"/>
        <dbReference type="ChEBI" id="CHEBI:59789"/>
        <dbReference type="ChEBI" id="CHEBI:90615"/>
        <dbReference type="ChEBI" id="CHEBI:90616"/>
        <dbReference type="EC" id="2.1.1.72"/>
    </reaction>
</comment>
<feature type="domain" description="Type II methyltransferase M.TaqI-like" evidence="6">
    <location>
        <begin position="583"/>
        <end position="809"/>
    </location>
</feature>
<proteinExistence type="predicted"/>
<dbReference type="GO" id="GO:0032259">
    <property type="term" value="P:methylation"/>
    <property type="evidence" value="ECO:0007669"/>
    <property type="project" value="UniProtKB-KW"/>
</dbReference>
<organism evidence="7 8">
    <name type="scientific">Pandoraea anapnoica</name>
    <dbReference type="NCBI Taxonomy" id="2508301"/>
    <lineage>
        <taxon>Bacteria</taxon>
        <taxon>Pseudomonadati</taxon>
        <taxon>Pseudomonadota</taxon>
        <taxon>Betaproteobacteria</taxon>
        <taxon>Burkholderiales</taxon>
        <taxon>Burkholderiaceae</taxon>
        <taxon>Pandoraea</taxon>
    </lineage>
</organism>
<keyword evidence="2 7" id="KW-0489">Methyltransferase</keyword>
<evidence type="ECO:0000313" key="7">
    <source>
        <dbReference type="EMBL" id="VVE71669.1"/>
    </source>
</evidence>
<evidence type="ECO:0000313" key="8">
    <source>
        <dbReference type="Proteomes" id="UP000383122"/>
    </source>
</evidence>
<dbReference type="InterPro" id="IPR050953">
    <property type="entry name" value="N4_N6_ade-DNA_methylase"/>
</dbReference>
<evidence type="ECO:0000256" key="4">
    <source>
        <dbReference type="ARBA" id="ARBA00022691"/>
    </source>
</evidence>
<keyword evidence="4" id="KW-0949">S-adenosyl-L-methionine</keyword>
<evidence type="ECO:0000256" key="5">
    <source>
        <dbReference type="ARBA" id="ARBA00047942"/>
    </source>
</evidence>